<evidence type="ECO:0000259" key="10">
    <source>
        <dbReference type="PROSITE" id="PS51779"/>
    </source>
</evidence>
<keyword evidence="3" id="KW-0132">Cell division</keyword>
<gene>
    <name evidence="11" type="ORF">M8445_13140</name>
</gene>
<dbReference type="InterPro" id="IPR026579">
    <property type="entry name" value="FtsQ"/>
</dbReference>
<dbReference type="Pfam" id="PF08478">
    <property type="entry name" value="POTRA_1"/>
    <property type="match status" value="1"/>
</dbReference>
<evidence type="ECO:0000256" key="8">
    <source>
        <dbReference type="SAM" id="MobiDB-lite"/>
    </source>
</evidence>
<feature type="domain" description="POTRA" evidence="10">
    <location>
        <begin position="90"/>
        <end position="157"/>
    </location>
</feature>
<feature type="region of interest" description="Disordered" evidence="8">
    <location>
        <begin position="25"/>
        <end position="61"/>
    </location>
</feature>
<keyword evidence="7" id="KW-0131">Cell cycle</keyword>
<evidence type="ECO:0000256" key="6">
    <source>
        <dbReference type="ARBA" id="ARBA00023136"/>
    </source>
</evidence>
<dbReference type="PANTHER" id="PTHR35851">
    <property type="entry name" value="CELL DIVISION PROTEIN FTSQ"/>
    <property type="match status" value="1"/>
</dbReference>
<evidence type="ECO:0000256" key="7">
    <source>
        <dbReference type="ARBA" id="ARBA00023306"/>
    </source>
</evidence>
<keyword evidence="4 9" id="KW-0812">Transmembrane</keyword>
<keyword evidence="2" id="KW-1003">Cell membrane</keyword>
<evidence type="ECO:0000256" key="5">
    <source>
        <dbReference type="ARBA" id="ARBA00022989"/>
    </source>
</evidence>
<keyword evidence="5 9" id="KW-1133">Transmembrane helix</keyword>
<keyword evidence="6 9" id="KW-0472">Membrane</keyword>
<evidence type="ECO:0000256" key="2">
    <source>
        <dbReference type="ARBA" id="ARBA00022475"/>
    </source>
</evidence>
<feature type="compositionally biased region" description="Low complexity" evidence="8">
    <location>
        <begin position="31"/>
        <end position="57"/>
    </location>
</feature>
<dbReference type="PROSITE" id="PS51779">
    <property type="entry name" value="POTRA"/>
    <property type="match status" value="1"/>
</dbReference>
<keyword evidence="12" id="KW-1185">Reference proteome</keyword>
<dbReference type="Proteomes" id="UP001217044">
    <property type="component" value="Chromosome"/>
</dbReference>
<feature type="transmembrane region" description="Helical" evidence="9">
    <location>
        <begin position="69"/>
        <end position="90"/>
    </location>
</feature>
<comment type="subcellular location">
    <subcellularLocation>
        <location evidence="1">Membrane</location>
    </subcellularLocation>
</comment>
<dbReference type="InterPro" id="IPR034746">
    <property type="entry name" value="POTRA"/>
</dbReference>
<accession>A0ABY7UZD4</accession>
<evidence type="ECO:0000256" key="1">
    <source>
        <dbReference type="ARBA" id="ARBA00004370"/>
    </source>
</evidence>
<dbReference type="RefSeq" id="WP_273988283.1">
    <property type="nucleotide sequence ID" value="NZ_BAABQT010000013.1"/>
</dbReference>
<feature type="region of interest" description="Disordered" evidence="8">
    <location>
        <begin position="1"/>
        <end position="20"/>
    </location>
</feature>
<sequence length="268" mass="28055">MSPDSTGPDGQPRNRRVAPAEYGAPLDLSFGAPQDAASAASSADGAGAEATDAGGAARPRRVLSRRERVLRGALAAALLVGAGVGGWYALPVKTVTVEGNQRLPEARVLELAGLQPGFGWLYYGAWRARGLLDSPWVASATVTRVFPGTVRIRVTERVARVRLQQPDGSVLTVAGDGTPLPGALNTQTLPLVSGWGPARLGDVLQVLSALSRYNVQSVVFTPTGLTVKLPSGSVWSGDPQALLKYAGSISMYPNKDISIYPWGVSVQE</sequence>
<protein>
    <submittedName>
        <fullName evidence="11">FtsQ-type POTRA domain-containing protein</fullName>
    </submittedName>
</protein>
<evidence type="ECO:0000313" key="12">
    <source>
        <dbReference type="Proteomes" id="UP001217044"/>
    </source>
</evidence>
<evidence type="ECO:0000256" key="9">
    <source>
        <dbReference type="SAM" id="Phobius"/>
    </source>
</evidence>
<reference evidence="11 12" key="1">
    <citation type="submission" date="2022-12" db="EMBL/GenBank/DDBJ databases">
        <title>Genome Sequence of Deinococcus aquaticus Type Strain PB314.</title>
        <authorList>
            <person name="Albert C."/>
            <person name="Hill J."/>
            <person name="Boren L."/>
            <person name="Scholz-Ng S."/>
            <person name="Fatema N."/>
            <person name="Grosso R."/>
            <person name="Soboslay E."/>
            <person name="Tuohy J."/>
        </authorList>
    </citation>
    <scope>NUCLEOTIDE SEQUENCE [LARGE SCALE GENOMIC DNA]</scope>
    <source>
        <strain evidence="11 12">PB-314</strain>
    </source>
</reference>
<organism evidence="11 12">
    <name type="scientific">Deinococcus aquaticus</name>
    <dbReference type="NCBI Taxonomy" id="328692"/>
    <lineage>
        <taxon>Bacteria</taxon>
        <taxon>Thermotogati</taxon>
        <taxon>Deinococcota</taxon>
        <taxon>Deinococci</taxon>
        <taxon>Deinococcales</taxon>
        <taxon>Deinococcaceae</taxon>
        <taxon>Deinococcus</taxon>
    </lineage>
</organism>
<dbReference type="PANTHER" id="PTHR35851:SF1">
    <property type="entry name" value="CELL DIVISION PROTEIN FTSQ"/>
    <property type="match status" value="1"/>
</dbReference>
<name>A0ABY7UZD4_9DEIO</name>
<evidence type="ECO:0000256" key="4">
    <source>
        <dbReference type="ARBA" id="ARBA00022692"/>
    </source>
</evidence>
<dbReference type="Gene3D" id="3.10.20.310">
    <property type="entry name" value="membrane protein fhac"/>
    <property type="match status" value="1"/>
</dbReference>
<dbReference type="EMBL" id="CP115165">
    <property type="protein sequence ID" value="WDA58278.1"/>
    <property type="molecule type" value="Genomic_DNA"/>
</dbReference>
<dbReference type="InterPro" id="IPR013685">
    <property type="entry name" value="POTRA_FtsQ_type"/>
</dbReference>
<evidence type="ECO:0000313" key="11">
    <source>
        <dbReference type="EMBL" id="WDA58278.1"/>
    </source>
</evidence>
<evidence type="ECO:0000256" key="3">
    <source>
        <dbReference type="ARBA" id="ARBA00022618"/>
    </source>
</evidence>
<proteinExistence type="predicted"/>